<reference evidence="1" key="1">
    <citation type="journal article" date="2021" name="New Phytol.">
        <title>Evolutionary innovations through gain and loss of genes in the ectomycorrhizal Boletales.</title>
        <authorList>
            <person name="Wu G."/>
            <person name="Miyauchi S."/>
            <person name="Morin E."/>
            <person name="Kuo A."/>
            <person name="Drula E."/>
            <person name="Varga T."/>
            <person name="Kohler A."/>
            <person name="Feng B."/>
            <person name="Cao Y."/>
            <person name="Lipzen A."/>
            <person name="Daum C."/>
            <person name="Hundley H."/>
            <person name="Pangilinan J."/>
            <person name="Johnson J."/>
            <person name="Barry K."/>
            <person name="LaButti K."/>
            <person name="Ng V."/>
            <person name="Ahrendt S."/>
            <person name="Min B."/>
            <person name="Choi I.G."/>
            <person name="Park H."/>
            <person name="Plett J.M."/>
            <person name="Magnuson J."/>
            <person name="Spatafora J.W."/>
            <person name="Nagy L.G."/>
            <person name="Henrissat B."/>
            <person name="Grigoriev I.V."/>
            <person name="Yang Z.L."/>
            <person name="Xu J."/>
            <person name="Martin F.M."/>
        </authorList>
    </citation>
    <scope>NUCLEOTIDE SEQUENCE</scope>
    <source>
        <strain evidence="1">KUC20120723A-06</strain>
    </source>
</reference>
<protein>
    <submittedName>
        <fullName evidence="1">Uncharacterized protein</fullName>
    </submittedName>
</protein>
<dbReference type="Proteomes" id="UP000790709">
    <property type="component" value="Unassembled WGS sequence"/>
</dbReference>
<organism evidence="1 2">
    <name type="scientific">Leucogyrophana mollusca</name>
    <dbReference type="NCBI Taxonomy" id="85980"/>
    <lineage>
        <taxon>Eukaryota</taxon>
        <taxon>Fungi</taxon>
        <taxon>Dikarya</taxon>
        <taxon>Basidiomycota</taxon>
        <taxon>Agaricomycotina</taxon>
        <taxon>Agaricomycetes</taxon>
        <taxon>Agaricomycetidae</taxon>
        <taxon>Boletales</taxon>
        <taxon>Boletales incertae sedis</taxon>
        <taxon>Leucogyrophana</taxon>
    </lineage>
</organism>
<keyword evidence="2" id="KW-1185">Reference proteome</keyword>
<dbReference type="EMBL" id="MU266433">
    <property type="protein sequence ID" value="KAH7924099.1"/>
    <property type="molecule type" value="Genomic_DNA"/>
</dbReference>
<accession>A0ACB8BF18</accession>
<gene>
    <name evidence="1" type="ORF">BV22DRAFT_1105678</name>
</gene>
<comment type="caution">
    <text evidence="1">The sequence shown here is derived from an EMBL/GenBank/DDBJ whole genome shotgun (WGS) entry which is preliminary data.</text>
</comment>
<name>A0ACB8BF18_9AGAM</name>
<proteinExistence type="predicted"/>
<evidence type="ECO:0000313" key="1">
    <source>
        <dbReference type="EMBL" id="KAH7924099.1"/>
    </source>
</evidence>
<sequence>MRGRRWSWRNLSHAFRQRLTLRRLLVSLALLPVFVVLAILCQGIPPTYNDIRHFERRLPQHNLAPASRHLQQQPRYIRFPGHLWGHGLNNILQETILMSYLAYMSNLSFVFEDYTWSHTPLPYTVYDFALRPARIPLNAIISGPTAGGPMSDTAPRAVSAEFWEHVCADKEKRYVISSENAPNDADGSVIIDWWTEQLVSNQHLCIEIDSTAHDLFDRFLFGGPRVLSLWQSLASSPILTDFTWSPLVQSAVTRNFALLQPESAKDLYDVSSPATLPGLVAVHLRRGDYKRHCPNLAKWGAEYMGFNQHPSLPDRFDPHPYKNDSRVLEEYYLEHCLPTTEQIVVRLRELRREHPHLRRVYVLSNDWAWWLDSLKEALEEDGWDDLTSSLDIQLDAEQYYVAMAVDMAIAEKADVFVGNGFSSLSSNVVMLRMAKGMDANSNRFL</sequence>
<evidence type="ECO:0000313" key="2">
    <source>
        <dbReference type="Proteomes" id="UP000790709"/>
    </source>
</evidence>